<comment type="caution">
    <text evidence="5">The sequence shown here is derived from an EMBL/GenBank/DDBJ whole genome shotgun (WGS) entry which is preliminary data.</text>
</comment>
<evidence type="ECO:0000313" key="6">
    <source>
        <dbReference type="Proteomes" id="UP000522262"/>
    </source>
</evidence>
<protein>
    <submittedName>
        <fullName evidence="5">Nad dependent epimerase</fullName>
    </submittedName>
</protein>
<proteinExistence type="inferred from homology"/>
<keyword evidence="2" id="KW-0521">NADP</keyword>
<keyword evidence="3" id="KW-0560">Oxidoreductase</keyword>
<evidence type="ECO:0000313" key="5">
    <source>
        <dbReference type="EMBL" id="KAF5548123.1"/>
    </source>
</evidence>
<evidence type="ECO:0000259" key="4">
    <source>
        <dbReference type="Pfam" id="PF05368"/>
    </source>
</evidence>
<dbReference type="Pfam" id="PF05368">
    <property type="entry name" value="NmrA"/>
    <property type="match status" value="1"/>
</dbReference>
<evidence type="ECO:0000256" key="2">
    <source>
        <dbReference type="ARBA" id="ARBA00022857"/>
    </source>
</evidence>
<sequence length="351" mass="38940">MQVEQSRNAASLWCKQYRTSADLEGCGVLERLDITYTLFNNLEMSTPQIFVSGATGCQGGSVARYLRSKDIAVHALARDPKSDKAKALETIGVKLIPGDYDDKAALREAMEGCTGLFLVLMPDFTDLTAERRWATNVLKSGKEAGVKHAIFSSGFSAGNPNQLAAMEPGSFLDIIMRNKHAIENQTRSAGFEHWTILRPGAFMANYIEPFVRMYPGLVDKGVFATAMTPNTVLPLTDAVTIGRFGGEAFLHPTKFHGKEITYADEWIEVEAILQKLSRAVGRDLKGEYLSDEEIMEQKATNPFIAGQLVMRDMAKLATKEEVEVWGIPLSTFDEFLERETQSLHETYHKAS</sequence>
<organism evidence="5 6">
    <name type="scientific">Fusarium mexicanum</name>
    <dbReference type="NCBI Taxonomy" id="751941"/>
    <lineage>
        <taxon>Eukaryota</taxon>
        <taxon>Fungi</taxon>
        <taxon>Dikarya</taxon>
        <taxon>Ascomycota</taxon>
        <taxon>Pezizomycotina</taxon>
        <taxon>Sordariomycetes</taxon>
        <taxon>Hypocreomycetidae</taxon>
        <taxon>Hypocreales</taxon>
        <taxon>Nectriaceae</taxon>
        <taxon>Fusarium</taxon>
        <taxon>Fusarium fujikuroi species complex</taxon>
    </lineage>
</organism>
<gene>
    <name evidence="5" type="ORF">FMEXI_4912</name>
</gene>
<evidence type="ECO:0000256" key="3">
    <source>
        <dbReference type="ARBA" id="ARBA00023002"/>
    </source>
</evidence>
<name>A0A8H5N178_9HYPO</name>
<dbReference type="PANTHER" id="PTHR42748">
    <property type="entry name" value="NITROGEN METABOLITE REPRESSION PROTEIN NMRA FAMILY MEMBER"/>
    <property type="match status" value="1"/>
</dbReference>
<dbReference type="GO" id="GO:0016491">
    <property type="term" value="F:oxidoreductase activity"/>
    <property type="evidence" value="ECO:0007669"/>
    <property type="project" value="UniProtKB-KW"/>
</dbReference>
<dbReference type="AlphaFoldDB" id="A0A8H5N178"/>
<keyword evidence="6" id="KW-1185">Reference proteome</keyword>
<dbReference type="Gene3D" id="3.40.50.720">
    <property type="entry name" value="NAD(P)-binding Rossmann-like Domain"/>
    <property type="match status" value="1"/>
</dbReference>
<dbReference type="InterPro" id="IPR051164">
    <property type="entry name" value="NmrA-like_oxidored"/>
</dbReference>
<reference evidence="5 6" key="1">
    <citation type="submission" date="2020-05" db="EMBL/GenBank/DDBJ databases">
        <title>Identification and distribution of gene clusters putatively required for synthesis of sphingolipid metabolism inhibitors in phylogenetically diverse species of the filamentous fungus Fusarium.</title>
        <authorList>
            <person name="Kim H.-S."/>
            <person name="Busman M."/>
            <person name="Brown D.W."/>
            <person name="Divon H."/>
            <person name="Uhlig S."/>
            <person name="Proctor R.H."/>
        </authorList>
    </citation>
    <scope>NUCLEOTIDE SEQUENCE [LARGE SCALE GENOMIC DNA]</scope>
    <source>
        <strain evidence="5 6">NRRL 53147</strain>
    </source>
</reference>
<dbReference type="GO" id="GO:0005634">
    <property type="term" value="C:nucleus"/>
    <property type="evidence" value="ECO:0007669"/>
    <property type="project" value="TreeGrafter"/>
</dbReference>
<dbReference type="SUPFAM" id="SSF51735">
    <property type="entry name" value="NAD(P)-binding Rossmann-fold domains"/>
    <property type="match status" value="1"/>
</dbReference>
<dbReference type="InterPro" id="IPR036291">
    <property type="entry name" value="NAD(P)-bd_dom_sf"/>
</dbReference>
<accession>A0A8H5N178</accession>
<dbReference type="Proteomes" id="UP000522262">
    <property type="component" value="Unassembled WGS sequence"/>
</dbReference>
<feature type="domain" description="NmrA-like" evidence="4">
    <location>
        <begin position="48"/>
        <end position="315"/>
    </location>
</feature>
<dbReference type="InterPro" id="IPR008030">
    <property type="entry name" value="NmrA-like"/>
</dbReference>
<dbReference type="PANTHER" id="PTHR42748:SF30">
    <property type="entry name" value="NMRA-LIKE DOMAIN-CONTAINING PROTEIN"/>
    <property type="match status" value="1"/>
</dbReference>
<evidence type="ECO:0000256" key="1">
    <source>
        <dbReference type="ARBA" id="ARBA00006328"/>
    </source>
</evidence>
<dbReference type="EMBL" id="JAAOAM010000100">
    <property type="protein sequence ID" value="KAF5548123.1"/>
    <property type="molecule type" value="Genomic_DNA"/>
</dbReference>
<comment type="similarity">
    <text evidence="1">Belongs to the NmrA-type oxidoreductase family.</text>
</comment>